<feature type="transmembrane region" description="Helical" evidence="5">
    <location>
        <begin position="54"/>
        <end position="70"/>
    </location>
</feature>
<feature type="transmembrane region" description="Helical" evidence="5">
    <location>
        <begin position="352"/>
        <end position="370"/>
    </location>
</feature>
<dbReference type="EMBL" id="JHAC01000026">
    <property type="protein sequence ID" value="EYB68145.1"/>
    <property type="molecule type" value="Genomic_DNA"/>
</dbReference>
<evidence type="ECO:0000256" key="1">
    <source>
        <dbReference type="ARBA" id="ARBA00004141"/>
    </source>
</evidence>
<evidence type="ECO:0000256" key="3">
    <source>
        <dbReference type="ARBA" id="ARBA00022989"/>
    </source>
</evidence>
<reference evidence="7 8" key="1">
    <citation type="submission" date="2014-03" db="EMBL/GenBank/DDBJ databases">
        <title>Draft genome sequence of Deinococcus phoenicis 1P10ME.</title>
        <authorList>
            <person name="Stepanov V.G."/>
            <person name="Vaishampayan P."/>
            <person name="Venkateswaran K."/>
            <person name="Fox G.E."/>
        </authorList>
    </citation>
    <scope>NUCLEOTIDE SEQUENCE [LARGE SCALE GENOMIC DNA]</scope>
    <source>
        <strain evidence="7 8">1P10ME</strain>
    </source>
</reference>
<dbReference type="STRING" id="1476583.DEIPH_ctg026orf0048"/>
<dbReference type="Proteomes" id="UP000020492">
    <property type="component" value="Unassembled WGS sequence"/>
</dbReference>
<dbReference type="eggNOG" id="COG3307">
    <property type="taxonomic scope" value="Bacteria"/>
</dbReference>
<dbReference type="PANTHER" id="PTHR37422:SF13">
    <property type="entry name" value="LIPOPOLYSACCHARIDE BIOSYNTHESIS PROTEIN PA4999-RELATED"/>
    <property type="match status" value="1"/>
</dbReference>
<evidence type="ECO:0000256" key="4">
    <source>
        <dbReference type="ARBA" id="ARBA00023136"/>
    </source>
</evidence>
<comment type="caution">
    <text evidence="7">The sequence shown here is derived from an EMBL/GenBank/DDBJ whole genome shotgun (WGS) entry which is preliminary data.</text>
</comment>
<dbReference type="AlphaFoldDB" id="A0A016QPT7"/>
<feature type="transmembrane region" description="Helical" evidence="5">
    <location>
        <begin position="6"/>
        <end position="21"/>
    </location>
</feature>
<feature type="transmembrane region" description="Helical" evidence="5">
    <location>
        <begin position="28"/>
        <end position="48"/>
    </location>
</feature>
<keyword evidence="3 5" id="KW-1133">Transmembrane helix</keyword>
<proteinExistence type="predicted"/>
<feature type="transmembrane region" description="Helical" evidence="5">
    <location>
        <begin position="231"/>
        <end position="249"/>
    </location>
</feature>
<keyword evidence="4 5" id="KW-0472">Membrane</keyword>
<dbReference type="InterPro" id="IPR007016">
    <property type="entry name" value="O-antigen_ligase-rel_domated"/>
</dbReference>
<feature type="transmembrane region" description="Helical" evidence="5">
    <location>
        <begin position="115"/>
        <end position="133"/>
    </location>
</feature>
<evidence type="ECO:0000259" key="6">
    <source>
        <dbReference type="Pfam" id="PF04932"/>
    </source>
</evidence>
<feature type="transmembrane region" description="Helical" evidence="5">
    <location>
        <begin position="82"/>
        <end position="103"/>
    </location>
</feature>
<comment type="subcellular location">
    <subcellularLocation>
        <location evidence="1">Membrane</location>
        <topology evidence="1">Multi-pass membrane protein</topology>
    </subcellularLocation>
</comment>
<sequence>MTALYGSVLAGALAGYAVVAARSLRTALLIGLAFSIFSLPALPLFLLPVSGPGVALRLLFIGLAVLYFVLRPHKDRAFASLINPYTFGIALFAAVMLAFLMFTPSPEYGASKTRLFLLQSALPIAAFALLGPFDQRDLRSLLHTLIVGGVLGGLSLVLFGHTSTAGAVDRAVLGDASDPISISRAVGFGLTALLVRLLLMPGVRLGQAALLFGGALLMGWAMIATGSRGPLLSVVSTVLVTFVVARGSLGGKVKALAHLLALVAAVTLLVQSAGPQRLGVGYERLNEQFNSLGDNSSDQGRLYRYQLAVQGYEATRGAGVGTGGFAALMPPANQREFPHNIVLEVAVELGDTGLAVLLGLVGYLLVLVLTRQRAGVPLVQPFIALWLFSFFNAWVSGDVASNSAFWISGYLLWASLSGTPRNTAQGAL</sequence>
<name>A0A016QPT7_9DEIO</name>
<keyword evidence="8" id="KW-1185">Reference proteome</keyword>
<dbReference type="PATRIC" id="fig|1476583.3.peg.1785"/>
<evidence type="ECO:0000313" key="8">
    <source>
        <dbReference type="Proteomes" id="UP000020492"/>
    </source>
</evidence>
<evidence type="ECO:0000313" key="7">
    <source>
        <dbReference type="EMBL" id="EYB68145.1"/>
    </source>
</evidence>
<evidence type="ECO:0000256" key="5">
    <source>
        <dbReference type="SAM" id="Phobius"/>
    </source>
</evidence>
<organism evidence="7 8">
    <name type="scientific">Deinococcus phoenicis</name>
    <dbReference type="NCBI Taxonomy" id="1476583"/>
    <lineage>
        <taxon>Bacteria</taxon>
        <taxon>Thermotogati</taxon>
        <taxon>Deinococcota</taxon>
        <taxon>Deinococci</taxon>
        <taxon>Deinococcales</taxon>
        <taxon>Deinococcaceae</taxon>
        <taxon>Deinococcus</taxon>
    </lineage>
</organism>
<evidence type="ECO:0000256" key="2">
    <source>
        <dbReference type="ARBA" id="ARBA00022692"/>
    </source>
</evidence>
<dbReference type="InterPro" id="IPR051533">
    <property type="entry name" value="WaaL-like"/>
</dbReference>
<dbReference type="GO" id="GO:0016020">
    <property type="term" value="C:membrane"/>
    <property type="evidence" value="ECO:0007669"/>
    <property type="project" value="UniProtKB-SubCell"/>
</dbReference>
<dbReference type="Pfam" id="PF04932">
    <property type="entry name" value="Wzy_C"/>
    <property type="match status" value="1"/>
</dbReference>
<feature type="transmembrane region" description="Helical" evidence="5">
    <location>
        <begin position="180"/>
        <end position="199"/>
    </location>
</feature>
<feature type="domain" description="O-antigen ligase-related" evidence="6">
    <location>
        <begin position="214"/>
        <end position="358"/>
    </location>
</feature>
<feature type="transmembrane region" description="Helical" evidence="5">
    <location>
        <begin position="208"/>
        <end position="225"/>
    </location>
</feature>
<dbReference type="RefSeq" id="WP_034356968.1">
    <property type="nucleotide sequence ID" value="NZ_JHAC01000026.1"/>
</dbReference>
<feature type="transmembrane region" description="Helical" evidence="5">
    <location>
        <begin position="382"/>
        <end position="407"/>
    </location>
</feature>
<feature type="transmembrane region" description="Helical" evidence="5">
    <location>
        <begin position="140"/>
        <end position="160"/>
    </location>
</feature>
<keyword evidence="2 5" id="KW-0812">Transmembrane</keyword>
<protein>
    <recommendedName>
        <fullName evidence="6">O-antigen ligase-related domain-containing protein</fullName>
    </recommendedName>
</protein>
<gene>
    <name evidence="7" type="ORF">DEIPH_ctg026orf0048</name>
</gene>
<accession>A0A016QPT7</accession>
<feature type="transmembrane region" description="Helical" evidence="5">
    <location>
        <begin position="256"/>
        <end position="274"/>
    </location>
</feature>
<dbReference type="PANTHER" id="PTHR37422">
    <property type="entry name" value="TEICHURONIC ACID BIOSYNTHESIS PROTEIN TUAE"/>
    <property type="match status" value="1"/>
</dbReference>